<dbReference type="Pfam" id="PF09388">
    <property type="entry name" value="SpoOE-like"/>
    <property type="match status" value="1"/>
</dbReference>
<keyword evidence="2" id="KW-1185">Reference proteome</keyword>
<sequence length="66" mass="7929">MEQFLLDKIECVRIKMVEEATVQRSLTHYKVVALSHELDRYIVLYQKLKKRKHGVIQQRNDLVIAY</sequence>
<dbReference type="Proteomes" id="UP001596044">
    <property type="component" value="Unassembled WGS sequence"/>
</dbReference>
<comment type="caution">
    <text evidence="1">The sequence shown here is derived from an EMBL/GenBank/DDBJ whole genome shotgun (WGS) entry which is preliminary data.</text>
</comment>
<accession>A0ABW0K3J5</accession>
<dbReference type="InterPro" id="IPR037208">
    <property type="entry name" value="Spo0E-like_sf"/>
</dbReference>
<dbReference type="EMBL" id="JBHSMJ010000009">
    <property type="protein sequence ID" value="MFC5447789.1"/>
    <property type="molecule type" value="Genomic_DNA"/>
</dbReference>
<dbReference type="InterPro" id="IPR036638">
    <property type="entry name" value="HLH_DNA-bd_sf"/>
</dbReference>
<reference evidence="2" key="1">
    <citation type="journal article" date="2019" name="Int. J. Syst. Evol. Microbiol.">
        <title>The Global Catalogue of Microorganisms (GCM) 10K type strain sequencing project: providing services to taxonomists for standard genome sequencing and annotation.</title>
        <authorList>
            <consortium name="The Broad Institute Genomics Platform"/>
            <consortium name="The Broad Institute Genome Sequencing Center for Infectious Disease"/>
            <person name="Wu L."/>
            <person name="Ma J."/>
        </authorList>
    </citation>
    <scope>NUCLEOTIDE SEQUENCE [LARGE SCALE GENOMIC DNA]</scope>
    <source>
        <strain evidence="2">KACC 11904</strain>
    </source>
</reference>
<gene>
    <name evidence="1" type="ORF">ACFPOG_05930</name>
</gene>
<dbReference type="SUPFAM" id="SSF140500">
    <property type="entry name" value="BAS1536-like"/>
    <property type="match status" value="1"/>
</dbReference>
<evidence type="ECO:0000313" key="2">
    <source>
        <dbReference type="Proteomes" id="UP001596044"/>
    </source>
</evidence>
<dbReference type="Gene3D" id="4.10.280.10">
    <property type="entry name" value="Helix-loop-helix DNA-binding domain"/>
    <property type="match status" value="1"/>
</dbReference>
<name>A0ABW0K3J5_9BACL</name>
<organism evidence="1 2">
    <name type="scientific">Paenibacillus aestuarii</name>
    <dbReference type="NCBI Taxonomy" id="516965"/>
    <lineage>
        <taxon>Bacteria</taxon>
        <taxon>Bacillati</taxon>
        <taxon>Bacillota</taxon>
        <taxon>Bacilli</taxon>
        <taxon>Bacillales</taxon>
        <taxon>Paenibacillaceae</taxon>
        <taxon>Paenibacillus</taxon>
    </lineage>
</organism>
<dbReference type="InterPro" id="IPR018540">
    <property type="entry name" value="Spo0E-like"/>
</dbReference>
<evidence type="ECO:0000313" key="1">
    <source>
        <dbReference type="EMBL" id="MFC5447789.1"/>
    </source>
</evidence>
<proteinExistence type="predicted"/>
<protein>
    <submittedName>
        <fullName evidence="1">Aspartyl-phosphate phosphatase Spo0E family protein</fullName>
    </submittedName>
</protein>
<dbReference type="RefSeq" id="WP_270885973.1">
    <property type="nucleotide sequence ID" value="NZ_JAQFVF010000092.1"/>
</dbReference>